<evidence type="ECO:0000313" key="10">
    <source>
        <dbReference type="EMBL" id="QNN60796.1"/>
    </source>
</evidence>
<evidence type="ECO:0000256" key="1">
    <source>
        <dbReference type="ARBA" id="ARBA00001478"/>
    </source>
</evidence>
<dbReference type="UniPathway" id="UPA00164"/>
<evidence type="ECO:0000256" key="2">
    <source>
        <dbReference type="ARBA" id="ARBA00002764"/>
    </source>
</evidence>
<keyword evidence="6 7" id="KW-0320">Glycogen biosynthesis</keyword>
<accession>A0A7G9RYX1</accession>
<evidence type="ECO:0000256" key="7">
    <source>
        <dbReference type="HAMAP-Rule" id="MF_00484"/>
    </source>
</evidence>
<dbReference type="AlphaFoldDB" id="A0A7G9RYX1"/>
<dbReference type="Gene3D" id="3.40.50.2000">
    <property type="entry name" value="Glycogen Phosphorylase B"/>
    <property type="match status" value="2"/>
</dbReference>
<feature type="binding site" evidence="7">
    <location>
        <position position="15"/>
    </location>
    <ligand>
        <name>ADP-alpha-D-glucose</name>
        <dbReference type="ChEBI" id="CHEBI:57498"/>
    </ligand>
</feature>
<keyword evidence="5 7" id="KW-0808">Transferase</keyword>
<keyword evidence="4 7" id="KW-0328">Glycosyltransferase</keyword>
<comment type="pathway">
    <text evidence="7">Glycan biosynthesis; glycogen biosynthesis.</text>
</comment>
<proteinExistence type="inferred from homology"/>
<comment type="similarity">
    <text evidence="3 7">Belongs to the glycosyltransferase 1 family. Bacterial/plant glycogen synthase subfamily.</text>
</comment>
<dbReference type="NCBIfam" id="TIGR02095">
    <property type="entry name" value="glgA"/>
    <property type="match status" value="1"/>
</dbReference>
<feature type="domain" description="Starch synthase catalytic" evidence="9">
    <location>
        <begin position="2"/>
        <end position="236"/>
    </location>
</feature>
<sequence length="474" mass="53990">MNILFAASEGLPYVKSGGLADVVGSLPSKIKTRSVDVSVIMPLYQKVIDLNLDNFEYVRTIRVNQGMFDEEARIFSHTNGSITTYFVENRQYFERDGLYGYHDDGARFAFFQLAVMNFILNHDEDFDLVHCHDWHTGMIPVLGKTLFKWHNRISHIKYVYTIHNLAFQGNFPTSVLTDVFGLTMDLIYDNSVNFDDGMSFMKGGIFYADKVTTVSESYAHEILTPEFGERMDGVLRLREPDLIGIVNGIDTKMWNPKKDPLLVSNYDIKTLEAKAPNKLALQKALGLKEDADIPLFGMVTRLTDQKGVNLLIDIMEDIMRLDLQVVVLGSGNSHYEDRLSYLSYLFPENVSFSNGYNENLAHQIYAGSDFFLMPSKFEPCGISQLISMRYATLPVVHETGGLRDTVTSYNVYTDEGTGVSFSHFSQHDLYDAIERALGVYGDKKYMLKLQTNAMNEKVDWLESARVYRDLYRSL</sequence>
<dbReference type="NCBIfam" id="NF001898">
    <property type="entry name" value="PRK00654.1-1"/>
    <property type="match status" value="1"/>
</dbReference>
<comment type="function">
    <text evidence="2 7">Synthesizes alpha-1,4-glucan chains using ADP-glucose.</text>
</comment>
<dbReference type="PANTHER" id="PTHR45825">
    <property type="entry name" value="GRANULE-BOUND STARCH SYNTHASE 1, CHLOROPLASTIC/AMYLOPLASTIC"/>
    <property type="match status" value="1"/>
</dbReference>
<gene>
    <name evidence="7 10" type="primary">glgA</name>
    <name evidence="10" type="ORF">H9L01_10605</name>
</gene>
<evidence type="ECO:0000259" key="9">
    <source>
        <dbReference type="Pfam" id="PF08323"/>
    </source>
</evidence>
<dbReference type="SUPFAM" id="SSF53756">
    <property type="entry name" value="UDP-Glycosyltransferase/glycogen phosphorylase"/>
    <property type="match status" value="1"/>
</dbReference>
<evidence type="ECO:0000256" key="5">
    <source>
        <dbReference type="ARBA" id="ARBA00022679"/>
    </source>
</evidence>
<evidence type="ECO:0000259" key="8">
    <source>
        <dbReference type="Pfam" id="PF00534"/>
    </source>
</evidence>
<organism evidence="10 11">
    <name type="scientific">Erysipelothrix inopinata</name>
    <dbReference type="NCBI Taxonomy" id="225084"/>
    <lineage>
        <taxon>Bacteria</taxon>
        <taxon>Bacillati</taxon>
        <taxon>Bacillota</taxon>
        <taxon>Erysipelotrichia</taxon>
        <taxon>Erysipelotrichales</taxon>
        <taxon>Erysipelotrichaceae</taxon>
        <taxon>Erysipelothrix</taxon>
    </lineage>
</organism>
<evidence type="ECO:0000256" key="6">
    <source>
        <dbReference type="ARBA" id="ARBA00023056"/>
    </source>
</evidence>
<dbReference type="KEGG" id="eio:H9L01_10605"/>
<evidence type="ECO:0000256" key="4">
    <source>
        <dbReference type="ARBA" id="ARBA00022676"/>
    </source>
</evidence>
<dbReference type="Proteomes" id="UP000515928">
    <property type="component" value="Chromosome"/>
</dbReference>
<dbReference type="RefSeq" id="WP_187533917.1">
    <property type="nucleotide sequence ID" value="NZ_CBCSHU010000008.1"/>
</dbReference>
<dbReference type="InterPro" id="IPR011835">
    <property type="entry name" value="GS/SS"/>
</dbReference>
<dbReference type="GO" id="GO:0005978">
    <property type="term" value="P:glycogen biosynthetic process"/>
    <property type="evidence" value="ECO:0007669"/>
    <property type="project" value="UniProtKB-UniRule"/>
</dbReference>
<name>A0A7G9RYX1_9FIRM</name>
<feature type="domain" description="Glycosyl transferase family 1" evidence="8">
    <location>
        <begin position="291"/>
        <end position="437"/>
    </location>
</feature>
<evidence type="ECO:0000256" key="3">
    <source>
        <dbReference type="ARBA" id="ARBA00010281"/>
    </source>
</evidence>
<dbReference type="InterPro" id="IPR001296">
    <property type="entry name" value="Glyco_trans_1"/>
</dbReference>
<dbReference type="InterPro" id="IPR013534">
    <property type="entry name" value="Starch_synth_cat_dom"/>
</dbReference>
<reference evidence="10 11" key="1">
    <citation type="submission" date="2020-08" db="EMBL/GenBank/DDBJ databases">
        <title>Genome sequence of Erysipelothrix inopinata DSM 15511T.</title>
        <authorList>
            <person name="Hyun D.-W."/>
            <person name="Bae J.-W."/>
        </authorList>
    </citation>
    <scope>NUCLEOTIDE SEQUENCE [LARGE SCALE GENOMIC DNA]</scope>
    <source>
        <strain evidence="10 11">DSM 15511</strain>
    </source>
</reference>
<dbReference type="CDD" id="cd03791">
    <property type="entry name" value="GT5_Glycogen_synthase_DULL1-like"/>
    <property type="match status" value="1"/>
</dbReference>
<protein>
    <recommendedName>
        <fullName evidence="7">Glycogen synthase</fullName>
        <ecNumber evidence="7">2.4.1.21</ecNumber>
    </recommendedName>
    <alternativeName>
        <fullName evidence="7">Starch [bacterial glycogen] synthase</fullName>
    </alternativeName>
</protein>
<comment type="catalytic activity">
    <reaction evidence="1 7">
        <text>[(1-&gt;4)-alpha-D-glucosyl](n) + ADP-alpha-D-glucose = [(1-&gt;4)-alpha-D-glucosyl](n+1) + ADP + H(+)</text>
        <dbReference type="Rhea" id="RHEA:18189"/>
        <dbReference type="Rhea" id="RHEA-COMP:9584"/>
        <dbReference type="Rhea" id="RHEA-COMP:9587"/>
        <dbReference type="ChEBI" id="CHEBI:15378"/>
        <dbReference type="ChEBI" id="CHEBI:15444"/>
        <dbReference type="ChEBI" id="CHEBI:57498"/>
        <dbReference type="ChEBI" id="CHEBI:456216"/>
        <dbReference type="EC" id="2.4.1.21"/>
    </reaction>
</comment>
<dbReference type="PANTHER" id="PTHR45825:SF11">
    <property type="entry name" value="ALPHA AMYLASE DOMAIN-CONTAINING PROTEIN"/>
    <property type="match status" value="1"/>
</dbReference>
<dbReference type="EC" id="2.4.1.21" evidence="7"/>
<dbReference type="Pfam" id="PF08323">
    <property type="entry name" value="Glyco_transf_5"/>
    <property type="match status" value="1"/>
</dbReference>
<dbReference type="NCBIfam" id="NF001899">
    <property type="entry name" value="PRK00654.1-2"/>
    <property type="match status" value="1"/>
</dbReference>
<dbReference type="GO" id="GO:0004373">
    <property type="term" value="F:alpha-1,4-glucan glucosyltransferase (UDP-glucose donor) activity"/>
    <property type="evidence" value="ECO:0007669"/>
    <property type="project" value="InterPro"/>
</dbReference>
<keyword evidence="11" id="KW-1185">Reference proteome</keyword>
<dbReference type="HAMAP" id="MF_00484">
    <property type="entry name" value="Glycogen_synth"/>
    <property type="match status" value="1"/>
</dbReference>
<dbReference type="EMBL" id="CP060715">
    <property type="protein sequence ID" value="QNN60796.1"/>
    <property type="molecule type" value="Genomic_DNA"/>
</dbReference>
<dbReference type="GO" id="GO:0009011">
    <property type="term" value="F:alpha-1,4-glucan glucosyltransferase (ADP-glucose donor) activity"/>
    <property type="evidence" value="ECO:0007669"/>
    <property type="project" value="UniProtKB-UniRule"/>
</dbReference>
<evidence type="ECO:0000313" key="11">
    <source>
        <dbReference type="Proteomes" id="UP000515928"/>
    </source>
</evidence>
<dbReference type="Pfam" id="PF00534">
    <property type="entry name" value="Glycos_transf_1"/>
    <property type="match status" value="1"/>
</dbReference>